<keyword evidence="2" id="KW-0808">Transferase</keyword>
<dbReference type="GO" id="GO:0030488">
    <property type="term" value="P:tRNA methylation"/>
    <property type="evidence" value="ECO:0007669"/>
    <property type="project" value="TreeGrafter"/>
</dbReference>
<dbReference type="GO" id="GO:0008757">
    <property type="term" value="F:S-adenosylmethionine-dependent methyltransferase activity"/>
    <property type="evidence" value="ECO:0007669"/>
    <property type="project" value="InterPro"/>
</dbReference>
<dbReference type="RefSeq" id="XP_031855253.1">
    <property type="nucleotide sequence ID" value="XM_031999362.1"/>
</dbReference>
<organism evidence="4 5">
    <name type="scientific">Magnusiomyces paraingens</name>
    <dbReference type="NCBI Taxonomy" id="2606893"/>
    <lineage>
        <taxon>Eukaryota</taxon>
        <taxon>Fungi</taxon>
        <taxon>Dikarya</taxon>
        <taxon>Ascomycota</taxon>
        <taxon>Saccharomycotina</taxon>
        <taxon>Dipodascomycetes</taxon>
        <taxon>Dipodascales</taxon>
        <taxon>Dipodascaceae</taxon>
        <taxon>Magnusiomyces</taxon>
    </lineage>
</organism>
<dbReference type="PANTHER" id="PTHR13069">
    <property type="entry name" value="ALKYLATED DNA REPAIR PROTEIN ALKB HOMOLOG 8"/>
    <property type="match status" value="1"/>
</dbReference>
<keyword evidence="5" id="KW-1185">Reference proteome</keyword>
<name>A0A5E8BVN2_9ASCO</name>
<dbReference type="GO" id="GO:0005634">
    <property type="term" value="C:nucleus"/>
    <property type="evidence" value="ECO:0007669"/>
    <property type="project" value="TreeGrafter"/>
</dbReference>
<keyword evidence="1" id="KW-0489">Methyltransferase</keyword>
<accession>A0A5E8BVN2</accession>
<dbReference type="InterPro" id="IPR029063">
    <property type="entry name" value="SAM-dependent_MTases_sf"/>
</dbReference>
<dbReference type="InterPro" id="IPR051422">
    <property type="entry name" value="AlkB_tRNA_MeTrf/Diox"/>
</dbReference>
<dbReference type="GO" id="GO:0106335">
    <property type="term" value="F:tRNA (5-carboxymethyluridine(34)-5-O)-methyltransferase activity"/>
    <property type="evidence" value="ECO:0007669"/>
    <property type="project" value="TreeGrafter"/>
</dbReference>
<dbReference type="GO" id="GO:0002098">
    <property type="term" value="P:tRNA wobble uridine modification"/>
    <property type="evidence" value="ECO:0007669"/>
    <property type="project" value="TreeGrafter"/>
</dbReference>
<dbReference type="GO" id="GO:0005737">
    <property type="term" value="C:cytoplasm"/>
    <property type="evidence" value="ECO:0007669"/>
    <property type="project" value="TreeGrafter"/>
</dbReference>
<protein>
    <recommendedName>
        <fullName evidence="3">Methyltransferase type 11 domain-containing protein</fullName>
    </recommendedName>
</protein>
<dbReference type="OrthoDB" id="271595at2759"/>
<evidence type="ECO:0000259" key="3">
    <source>
        <dbReference type="Pfam" id="PF08241"/>
    </source>
</evidence>
<dbReference type="Proteomes" id="UP000398389">
    <property type="component" value="Unassembled WGS sequence"/>
</dbReference>
<dbReference type="SUPFAM" id="SSF53335">
    <property type="entry name" value="S-adenosyl-L-methionine-dependent methyltransferases"/>
    <property type="match status" value="1"/>
</dbReference>
<dbReference type="AlphaFoldDB" id="A0A5E8BVN2"/>
<proteinExistence type="predicted"/>
<dbReference type="CDD" id="cd02440">
    <property type="entry name" value="AdoMet_MTases"/>
    <property type="match status" value="1"/>
</dbReference>
<evidence type="ECO:0000313" key="5">
    <source>
        <dbReference type="Proteomes" id="UP000398389"/>
    </source>
</evidence>
<gene>
    <name evidence="4" type="ORF">SAPINGB_P004647</name>
</gene>
<sequence length="248" mass="28023">MSTGAIDKEQEFVHDVYEQIASHFSDTRYKPWPVVETFLKSLPPGSIGLDVGCGNGKYLSVNKSVVILGSDRSSNLVDIAFNKHVNTSSGIDVMVADGLSLPFPHDSFDFAISIAVIHHFSTPERRIEAVREILLRLKPESHSKALIHVWALEQESSRRGYHEGMDQDVMVPWVTKQAQKKKKNTKTVESENLNEKIGSEPQEVVRHRYYHLYKKGELEKDVDLAGGKVIESGYSRDNWYAIISRDVL</sequence>
<dbReference type="GeneID" id="43583462"/>
<dbReference type="PANTHER" id="PTHR13069:SF21">
    <property type="entry name" value="ALKYLATED DNA REPAIR PROTEIN ALKB HOMOLOG 8"/>
    <property type="match status" value="1"/>
</dbReference>
<evidence type="ECO:0000313" key="4">
    <source>
        <dbReference type="EMBL" id="VVT55552.1"/>
    </source>
</evidence>
<feature type="domain" description="Methyltransferase type 11" evidence="3">
    <location>
        <begin position="49"/>
        <end position="140"/>
    </location>
</feature>
<dbReference type="Gene3D" id="3.40.50.150">
    <property type="entry name" value="Vaccinia Virus protein VP39"/>
    <property type="match status" value="1"/>
</dbReference>
<dbReference type="GO" id="GO:0000049">
    <property type="term" value="F:tRNA binding"/>
    <property type="evidence" value="ECO:0007669"/>
    <property type="project" value="TreeGrafter"/>
</dbReference>
<evidence type="ECO:0000256" key="2">
    <source>
        <dbReference type="ARBA" id="ARBA00022679"/>
    </source>
</evidence>
<dbReference type="Pfam" id="PF08241">
    <property type="entry name" value="Methyltransf_11"/>
    <property type="match status" value="1"/>
</dbReference>
<dbReference type="EMBL" id="CABVLU010000003">
    <property type="protein sequence ID" value="VVT55552.1"/>
    <property type="molecule type" value="Genomic_DNA"/>
</dbReference>
<evidence type="ECO:0000256" key="1">
    <source>
        <dbReference type="ARBA" id="ARBA00022603"/>
    </source>
</evidence>
<reference evidence="4 5" key="1">
    <citation type="submission" date="2019-09" db="EMBL/GenBank/DDBJ databases">
        <authorList>
            <person name="Brejova B."/>
        </authorList>
    </citation>
    <scope>NUCLEOTIDE SEQUENCE [LARGE SCALE GENOMIC DNA]</scope>
</reference>
<dbReference type="InterPro" id="IPR013216">
    <property type="entry name" value="Methyltransf_11"/>
</dbReference>